<name>U6KV53_EIMTE</name>
<gene>
    <name evidence="1" type="ORF">ETH_00010815</name>
</gene>
<proteinExistence type="predicted"/>
<dbReference type="GeneID" id="25251357"/>
<keyword evidence="2" id="KW-1185">Reference proteome</keyword>
<evidence type="ECO:0000313" key="1">
    <source>
        <dbReference type="EMBL" id="CDJ41987.1"/>
    </source>
</evidence>
<reference evidence="1" key="2">
    <citation type="submission" date="2013-10" db="EMBL/GenBank/DDBJ databases">
        <authorList>
            <person name="Aslett M."/>
        </authorList>
    </citation>
    <scope>NUCLEOTIDE SEQUENCE [LARGE SCALE GENOMIC DNA]</scope>
    <source>
        <strain evidence="1">Houghton</strain>
    </source>
</reference>
<dbReference type="VEuPathDB" id="ToxoDB:ETH2_1143200"/>
<sequence length="159" mass="17946">MVGRGHALFDVKAATELVPQIRLEARIVVRYDHLWKTVMADKTVCEELHGNLSKELRELWNADATQSMDADVQDVPPLDWVPAAQVKVWAAGCVVWVVANEFRRAPCSCQADHESQERRALVLLRASMVSMRLRCLELLEMGESLMISVSRYLGNAEQV</sequence>
<dbReference type="VEuPathDB" id="ToxoDB:ETH_00010815"/>
<dbReference type="RefSeq" id="XP_013232737.1">
    <property type="nucleotide sequence ID" value="XM_013377283.1"/>
</dbReference>
<evidence type="ECO:0000313" key="2">
    <source>
        <dbReference type="Proteomes" id="UP000030747"/>
    </source>
</evidence>
<accession>U6KV53</accession>
<dbReference type="EMBL" id="HG675688">
    <property type="protein sequence ID" value="CDJ41987.1"/>
    <property type="molecule type" value="Genomic_DNA"/>
</dbReference>
<protein>
    <submittedName>
        <fullName evidence="1">Uncharacterized protein</fullName>
    </submittedName>
</protein>
<dbReference type="AlphaFoldDB" id="U6KV53"/>
<reference evidence="1" key="1">
    <citation type="submission" date="2013-10" db="EMBL/GenBank/DDBJ databases">
        <title>Genomic analysis of the causative agents of coccidiosis in chickens.</title>
        <authorList>
            <person name="Reid A.J."/>
            <person name="Blake D."/>
            <person name="Billington K."/>
            <person name="Browne H."/>
            <person name="Dunn M."/>
            <person name="Hung S."/>
            <person name="Kawahara F."/>
            <person name="Miranda-Saavedra D."/>
            <person name="Mourier T."/>
            <person name="Nagra H."/>
            <person name="Otto T.D."/>
            <person name="Rawlings N."/>
            <person name="Sanchez A."/>
            <person name="Sanders M."/>
            <person name="Subramaniam C."/>
            <person name="Tay Y."/>
            <person name="Dear P."/>
            <person name="Doerig C."/>
            <person name="Gruber A."/>
            <person name="Parkinson J."/>
            <person name="Shirley M."/>
            <person name="Wan K.L."/>
            <person name="Berriman M."/>
            <person name="Tomley F."/>
            <person name="Pain A."/>
        </authorList>
    </citation>
    <scope>NUCLEOTIDE SEQUENCE [LARGE SCALE GENOMIC DNA]</scope>
    <source>
        <strain evidence="1">Houghton</strain>
    </source>
</reference>
<organism evidence="1 2">
    <name type="scientific">Eimeria tenella</name>
    <name type="common">Coccidian parasite</name>
    <dbReference type="NCBI Taxonomy" id="5802"/>
    <lineage>
        <taxon>Eukaryota</taxon>
        <taxon>Sar</taxon>
        <taxon>Alveolata</taxon>
        <taxon>Apicomplexa</taxon>
        <taxon>Conoidasida</taxon>
        <taxon>Coccidia</taxon>
        <taxon>Eucoccidiorida</taxon>
        <taxon>Eimeriorina</taxon>
        <taxon>Eimeriidae</taxon>
        <taxon>Eimeria</taxon>
    </lineage>
</organism>
<dbReference type="Proteomes" id="UP000030747">
    <property type="component" value="Unassembled WGS sequence"/>
</dbReference>
<dbReference type="OrthoDB" id="351304at2759"/>